<proteinExistence type="predicted"/>
<reference evidence="5" key="2">
    <citation type="submission" date="2014-07" db="EMBL/GenBank/DDBJ databases">
        <authorList>
            <person name="Hull J."/>
        </authorList>
    </citation>
    <scope>NUCLEOTIDE SEQUENCE</scope>
</reference>
<evidence type="ECO:0000256" key="3">
    <source>
        <dbReference type="SAM" id="MobiDB-lite"/>
    </source>
</evidence>
<dbReference type="Pfam" id="PF00379">
    <property type="entry name" value="Chitin_bind_4"/>
    <property type="match status" value="1"/>
</dbReference>
<dbReference type="AlphaFoldDB" id="A0A0A9WQH6"/>
<dbReference type="EMBL" id="GBHO01032897">
    <property type="protein sequence ID" value="JAG10707.1"/>
    <property type="molecule type" value="Transcribed_RNA"/>
</dbReference>
<keyword evidence="4" id="KW-0732">Signal</keyword>
<accession>A0A0A9WQH6</accession>
<evidence type="ECO:0000256" key="4">
    <source>
        <dbReference type="SAM" id="SignalP"/>
    </source>
</evidence>
<name>A0A0A9WQH6_LYGHE</name>
<evidence type="ECO:0000313" key="5">
    <source>
        <dbReference type="EMBL" id="JAG10707.1"/>
    </source>
</evidence>
<evidence type="ECO:0000256" key="2">
    <source>
        <dbReference type="PROSITE-ProRule" id="PRU00497"/>
    </source>
</evidence>
<dbReference type="PANTHER" id="PTHR10380">
    <property type="entry name" value="CUTICLE PROTEIN"/>
    <property type="match status" value="1"/>
</dbReference>
<dbReference type="PROSITE" id="PS51155">
    <property type="entry name" value="CHIT_BIND_RR_2"/>
    <property type="match status" value="1"/>
</dbReference>
<feature type="signal peptide" evidence="4">
    <location>
        <begin position="1"/>
        <end position="20"/>
    </location>
</feature>
<gene>
    <name evidence="5" type="primary">CUD2_6</name>
    <name evidence="5" type="ORF">CM83_9789</name>
</gene>
<dbReference type="InterPro" id="IPR000618">
    <property type="entry name" value="Insect_cuticle"/>
</dbReference>
<organism evidence="5">
    <name type="scientific">Lygus hesperus</name>
    <name type="common">Western plant bug</name>
    <dbReference type="NCBI Taxonomy" id="30085"/>
    <lineage>
        <taxon>Eukaryota</taxon>
        <taxon>Metazoa</taxon>
        <taxon>Ecdysozoa</taxon>
        <taxon>Arthropoda</taxon>
        <taxon>Hexapoda</taxon>
        <taxon>Insecta</taxon>
        <taxon>Pterygota</taxon>
        <taxon>Neoptera</taxon>
        <taxon>Paraneoptera</taxon>
        <taxon>Hemiptera</taxon>
        <taxon>Heteroptera</taxon>
        <taxon>Panheteroptera</taxon>
        <taxon>Cimicomorpha</taxon>
        <taxon>Miridae</taxon>
        <taxon>Mirini</taxon>
        <taxon>Lygus</taxon>
    </lineage>
</organism>
<evidence type="ECO:0000256" key="1">
    <source>
        <dbReference type="ARBA" id="ARBA00022460"/>
    </source>
</evidence>
<feature type="chain" id="PRO_5002069312" evidence="4">
    <location>
        <begin position="21"/>
        <end position="131"/>
    </location>
</feature>
<dbReference type="GO" id="GO:0062129">
    <property type="term" value="C:chitin-based extracellular matrix"/>
    <property type="evidence" value="ECO:0007669"/>
    <property type="project" value="TreeGrafter"/>
</dbReference>
<dbReference type="GO" id="GO:0008010">
    <property type="term" value="F:structural constituent of chitin-based larval cuticle"/>
    <property type="evidence" value="ECO:0007669"/>
    <property type="project" value="TreeGrafter"/>
</dbReference>
<dbReference type="InterPro" id="IPR050468">
    <property type="entry name" value="Cuticle_Struct_Prot"/>
</dbReference>
<sequence length="131" mass="14591">MSSFSGYALVLSAVILVVSADVFHQFDQQQPHLSQRQARRIEIVHHTDRRDDHGQFASQSIDSLGTHITEQGRLVRTADGKDHVLVKKGAYAYTSPEGVPVQVSWTADETGFHPEGDSLPLGPSEVRRHRH</sequence>
<protein>
    <submittedName>
        <fullName evidence="5">Endocuticle structural glycoprotein SgAbd-2</fullName>
    </submittedName>
</protein>
<dbReference type="PANTHER" id="PTHR10380:SF173">
    <property type="entry name" value="CUTICULAR PROTEIN 47EF, ISOFORM C-RELATED"/>
    <property type="match status" value="1"/>
</dbReference>
<reference evidence="5" key="1">
    <citation type="journal article" date="2014" name="PLoS ONE">
        <title>Transcriptome-Based Identification of ABC Transporters in the Western Tarnished Plant Bug Lygus hesperus.</title>
        <authorList>
            <person name="Hull J.J."/>
            <person name="Chaney K."/>
            <person name="Geib S.M."/>
            <person name="Fabrick J.A."/>
            <person name="Brent C.S."/>
            <person name="Walsh D."/>
            <person name="Lavine L.C."/>
        </authorList>
    </citation>
    <scope>NUCLEOTIDE SEQUENCE</scope>
</reference>
<feature type="region of interest" description="Disordered" evidence="3">
    <location>
        <begin position="108"/>
        <end position="131"/>
    </location>
</feature>
<keyword evidence="1 2" id="KW-0193">Cuticle</keyword>